<dbReference type="PRINTS" id="PR01100">
    <property type="entry name" value="SHIKIMTKNASE"/>
</dbReference>
<dbReference type="GO" id="GO:0005829">
    <property type="term" value="C:cytosol"/>
    <property type="evidence" value="ECO:0007669"/>
    <property type="project" value="TreeGrafter"/>
</dbReference>
<evidence type="ECO:0000256" key="5">
    <source>
        <dbReference type="ARBA" id="ARBA00022679"/>
    </source>
</evidence>
<keyword evidence="6 11" id="KW-0547">Nucleotide-binding</keyword>
<dbReference type="PANTHER" id="PTHR21087:SF16">
    <property type="entry name" value="SHIKIMATE KINASE 1, CHLOROPLASTIC"/>
    <property type="match status" value="1"/>
</dbReference>
<keyword evidence="7 11" id="KW-0418">Kinase</keyword>
<feature type="binding site" evidence="11">
    <location>
        <position position="88"/>
    </location>
    <ligand>
        <name>substrate</name>
    </ligand>
</feature>
<dbReference type="GO" id="GO:0000287">
    <property type="term" value="F:magnesium ion binding"/>
    <property type="evidence" value="ECO:0007669"/>
    <property type="project" value="UniProtKB-UniRule"/>
</dbReference>
<name>A0A1B0ZIA9_9MICO</name>
<dbReference type="Proteomes" id="UP000092596">
    <property type="component" value="Chromosome"/>
</dbReference>
<keyword evidence="5 11" id="KW-0808">Transferase</keyword>
<evidence type="ECO:0000313" key="12">
    <source>
        <dbReference type="EMBL" id="ANP27704.1"/>
    </source>
</evidence>
<dbReference type="Pfam" id="PF01202">
    <property type="entry name" value="SKI"/>
    <property type="match status" value="1"/>
</dbReference>
<dbReference type="UniPathway" id="UPA00053">
    <property type="reaction ID" value="UER00088"/>
</dbReference>
<dbReference type="GO" id="GO:0009073">
    <property type="term" value="P:aromatic amino acid family biosynthetic process"/>
    <property type="evidence" value="ECO:0007669"/>
    <property type="project" value="UniProtKB-KW"/>
</dbReference>
<evidence type="ECO:0000256" key="10">
    <source>
        <dbReference type="ARBA" id="ARBA00048567"/>
    </source>
</evidence>
<dbReference type="PROSITE" id="PS01128">
    <property type="entry name" value="SHIKIMATE_KINASE"/>
    <property type="match status" value="1"/>
</dbReference>
<dbReference type="InterPro" id="IPR023000">
    <property type="entry name" value="Shikimate_kinase_CS"/>
</dbReference>
<dbReference type="InterPro" id="IPR027417">
    <property type="entry name" value="P-loop_NTPase"/>
</dbReference>
<evidence type="ECO:0000256" key="2">
    <source>
        <dbReference type="ARBA" id="ARBA00006997"/>
    </source>
</evidence>
<dbReference type="PANTHER" id="PTHR21087">
    <property type="entry name" value="SHIKIMATE KINASE"/>
    <property type="match status" value="1"/>
</dbReference>
<dbReference type="Gene3D" id="3.40.50.300">
    <property type="entry name" value="P-loop containing nucleotide triphosphate hydrolases"/>
    <property type="match status" value="1"/>
</dbReference>
<dbReference type="KEGG" id="dva:DAD186_11540"/>
<dbReference type="GO" id="GO:0008652">
    <property type="term" value="P:amino acid biosynthetic process"/>
    <property type="evidence" value="ECO:0007669"/>
    <property type="project" value="UniProtKB-KW"/>
</dbReference>
<dbReference type="SUPFAM" id="SSF52540">
    <property type="entry name" value="P-loop containing nucleoside triphosphate hydrolases"/>
    <property type="match status" value="1"/>
</dbReference>
<feature type="binding site" evidence="11">
    <location>
        <position position="64"/>
    </location>
    <ligand>
        <name>substrate</name>
    </ligand>
</feature>
<keyword evidence="4 11" id="KW-0028">Amino-acid biosynthesis</keyword>
<keyword evidence="11" id="KW-0460">Magnesium</keyword>
<evidence type="ECO:0000256" key="3">
    <source>
        <dbReference type="ARBA" id="ARBA00012154"/>
    </source>
</evidence>
<dbReference type="STRING" id="1630135.DAD186_11540"/>
<dbReference type="PATRIC" id="fig|1630135.4.peg.1156"/>
<feature type="binding site" evidence="11">
    <location>
        <position position="147"/>
    </location>
    <ligand>
        <name>ATP</name>
        <dbReference type="ChEBI" id="CHEBI:30616"/>
    </ligand>
</feature>
<comment type="subcellular location">
    <subcellularLocation>
        <location evidence="11">Cytoplasm</location>
    </subcellularLocation>
</comment>
<evidence type="ECO:0000256" key="6">
    <source>
        <dbReference type="ARBA" id="ARBA00022741"/>
    </source>
</evidence>
<evidence type="ECO:0000256" key="11">
    <source>
        <dbReference type="HAMAP-Rule" id="MF_00109"/>
    </source>
</evidence>
<evidence type="ECO:0000256" key="9">
    <source>
        <dbReference type="ARBA" id="ARBA00023141"/>
    </source>
</evidence>
<protein>
    <recommendedName>
        <fullName evidence="3 11">Shikimate kinase</fullName>
        <shortName evidence="11">SK</shortName>
        <ecNumber evidence="3 11">2.7.1.71</ecNumber>
    </recommendedName>
</protein>
<comment type="caution">
    <text evidence="11">Lacks conserved residue(s) required for the propagation of feature annotation.</text>
</comment>
<evidence type="ECO:0000256" key="8">
    <source>
        <dbReference type="ARBA" id="ARBA00022840"/>
    </source>
</evidence>
<dbReference type="HAMAP" id="MF_00109">
    <property type="entry name" value="Shikimate_kinase"/>
    <property type="match status" value="1"/>
</dbReference>
<dbReference type="GO" id="GO:0004765">
    <property type="term" value="F:shikimate kinase activity"/>
    <property type="evidence" value="ECO:0007669"/>
    <property type="project" value="UniProtKB-UniRule"/>
</dbReference>
<comment type="pathway">
    <text evidence="1 11">Metabolic intermediate biosynthesis; chorismate biosynthesis; chorismate from D-erythrose 4-phosphate and phosphoenolpyruvate: step 5/7.</text>
</comment>
<dbReference type="InterPro" id="IPR031322">
    <property type="entry name" value="Shikimate/glucono_kinase"/>
</dbReference>
<dbReference type="EC" id="2.7.1.71" evidence="3 11"/>
<dbReference type="GO" id="GO:0009423">
    <property type="term" value="P:chorismate biosynthetic process"/>
    <property type="evidence" value="ECO:0007669"/>
    <property type="project" value="UniProtKB-UniRule"/>
</dbReference>
<dbReference type="EMBL" id="CP012117">
    <property type="protein sequence ID" value="ANP27704.1"/>
    <property type="molecule type" value="Genomic_DNA"/>
</dbReference>
<keyword evidence="11" id="KW-0479">Metal-binding</keyword>
<feature type="binding site" evidence="11">
    <location>
        <position position="46"/>
    </location>
    <ligand>
        <name>Mg(2+)</name>
        <dbReference type="ChEBI" id="CHEBI:18420"/>
    </ligand>
</feature>
<dbReference type="CDD" id="cd00464">
    <property type="entry name" value="SK"/>
    <property type="match status" value="1"/>
</dbReference>
<evidence type="ECO:0000256" key="4">
    <source>
        <dbReference type="ARBA" id="ARBA00022605"/>
    </source>
</evidence>
<feature type="binding site" evidence="11">
    <location>
        <position position="166"/>
    </location>
    <ligand>
        <name>substrate</name>
    </ligand>
</feature>
<dbReference type="GO" id="GO:0005524">
    <property type="term" value="F:ATP binding"/>
    <property type="evidence" value="ECO:0007669"/>
    <property type="project" value="UniProtKB-UniRule"/>
</dbReference>
<comment type="catalytic activity">
    <reaction evidence="10 11">
        <text>shikimate + ATP = 3-phosphoshikimate + ADP + H(+)</text>
        <dbReference type="Rhea" id="RHEA:13121"/>
        <dbReference type="ChEBI" id="CHEBI:15378"/>
        <dbReference type="ChEBI" id="CHEBI:30616"/>
        <dbReference type="ChEBI" id="CHEBI:36208"/>
        <dbReference type="ChEBI" id="CHEBI:145989"/>
        <dbReference type="ChEBI" id="CHEBI:456216"/>
        <dbReference type="EC" id="2.7.1.71"/>
    </reaction>
</comment>
<accession>A0A1B0ZIA9</accession>
<comment type="function">
    <text evidence="11">Catalyzes the specific phosphorylation of the 3-hydroxyl group of shikimic acid using ATP as a cosubstrate.</text>
</comment>
<evidence type="ECO:0000313" key="13">
    <source>
        <dbReference type="Proteomes" id="UP000092596"/>
    </source>
</evidence>
<reference evidence="12 13" key="1">
    <citation type="submission" date="2015-06" db="EMBL/GenBank/DDBJ databases">
        <title>Investigation of pathophysiology for high-risk pregnancy and development of treatment modality based on it.</title>
        <authorList>
            <person name="Kim B.-C."/>
            <person name="Lim S."/>
        </authorList>
    </citation>
    <scope>NUCLEOTIDE SEQUENCE [LARGE SCALE GENOMIC DNA]</scope>
    <source>
        <strain evidence="12 13">AD1-86</strain>
    </source>
</reference>
<keyword evidence="8 11" id="KW-0067">ATP-binding</keyword>
<keyword evidence="11" id="KW-0963">Cytoplasm</keyword>
<dbReference type="InterPro" id="IPR000623">
    <property type="entry name" value="Shikimate_kinase/TSH1"/>
</dbReference>
<comment type="subunit">
    <text evidence="11">Monomer.</text>
</comment>
<gene>
    <name evidence="11" type="primary">aroK</name>
    <name evidence="12" type="ORF">DAD186_11540</name>
</gene>
<evidence type="ECO:0000256" key="7">
    <source>
        <dbReference type="ARBA" id="ARBA00022777"/>
    </source>
</evidence>
<comment type="cofactor">
    <cofactor evidence="11">
        <name>Mg(2+)</name>
        <dbReference type="ChEBI" id="CHEBI:18420"/>
    </cofactor>
    <text evidence="11">Binds 1 Mg(2+) ion per subunit.</text>
</comment>
<keyword evidence="9 11" id="KW-0057">Aromatic amino acid biosynthesis</keyword>
<dbReference type="AlphaFoldDB" id="A0A1B0ZIA9"/>
<sequence>MRRNFRRGCGMSAPHTGARLTRLRSPELNDQGPRLVLVGPMGAGKSTVGRLVAETLDVAFRDSDAEIESEAGRAIPEIFATDGERHFRALEERVIARLLTSHSGVLALGGGAVTSSATRERLRDVTVVYLALDSAHAPERIGSGGGRPVLAGGDPHARWVSVSRAREPFFTEVATWVLDTNGAAPKDLASVLVRELCKRSTLLESEGTAHDES</sequence>
<feature type="binding site" evidence="11">
    <location>
        <begin position="42"/>
        <end position="47"/>
    </location>
    <ligand>
        <name>ATP</name>
        <dbReference type="ChEBI" id="CHEBI:30616"/>
    </ligand>
</feature>
<evidence type="ECO:0000256" key="1">
    <source>
        <dbReference type="ARBA" id="ARBA00004842"/>
    </source>
</evidence>
<feature type="binding site" evidence="11">
    <location>
        <position position="110"/>
    </location>
    <ligand>
        <name>substrate</name>
    </ligand>
</feature>
<organism evidence="12 13">
    <name type="scientific">Dermabacter vaginalis</name>
    <dbReference type="NCBI Taxonomy" id="1630135"/>
    <lineage>
        <taxon>Bacteria</taxon>
        <taxon>Bacillati</taxon>
        <taxon>Actinomycetota</taxon>
        <taxon>Actinomycetes</taxon>
        <taxon>Micrococcales</taxon>
        <taxon>Dermabacteraceae</taxon>
        <taxon>Dermabacter</taxon>
    </lineage>
</organism>
<proteinExistence type="inferred from homology"/>
<comment type="similarity">
    <text evidence="2 11">Belongs to the shikimate kinase family.</text>
</comment>